<dbReference type="InterPro" id="IPR009060">
    <property type="entry name" value="UBA-like_sf"/>
</dbReference>
<dbReference type="GO" id="GO:0005739">
    <property type="term" value="C:mitochondrion"/>
    <property type="evidence" value="ECO:0007669"/>
    <property type="project" value="UniProtKB-SubCell"/>
</dbReference>
<evidence type="ECO:0000313" key="7">
    <source>
        <dbReference type="EMBL" id="PNW77415.1"/>
    </source>
</evidence>
<evidence type="ECO:0000256" key="2">
    <source>
        <dbReference type="ARBA" id="ARBA00022768"/>
    </source>
</evidence>
<dbReference type="InterPro" id="IPR001816">
    <property type="entry name" value="Transl_elong_EFTs/EF1B"/>
</dbReference>
<keyword evidence="4" id="KW-0496">Mitochondrion</keyword>
<dbReference type="GO" id="GO:0003746">
    <property type="term" value="F:translation elongation factor activity"/>
    <property type="evidence" value="ECO:0000318"/>
    <property type="project" value="GO_Central"/>
</dbReference>
<evidence type="ECO:0000256" key="3">
    <source>
        <dbReference type="ARBA" id="ARBA00022917"/>
    </source>
</evidence>
<keyword evidence="3 4" id="KW-0648">Protein biosynthesis</keyword>
<comment type="similarity">
    <text evidence="1 4 5">Belongs to the EF-Ts family.</text>
</comment>
<dbReference type="OMA" id="QEYMLDD"/>
<gene>
    <name evidence="4" type="primary">EFTS</name>
    <name evidence="7" type="ORF">CHLRE_10g435500v5</name>
</gene>
<dbReference type="STRING" id="3055.A0A2K3DA57"/>
<keyword evidence="8" id="KW-1185">Reference proteome</keyword>
<dbReference type="Gramene" id="PNW77415">
    <property type="protein sequence ID" value="PNW77415"/>
    <property type="gene ID" value="CHLRE_10g435500v5"/>
</dbReference>
<dbReference type="AlphaFoldDB" id="A0A2K3DA57"/>
<accession>A0A2K3DA57</accession>
<sequence>MSGIPRSLLGQCAVALLGANARSGLTLHHAFAAYSSAAAPAQSAALIKQLRERSGAPIADVKSMLVEHGWDMDKAYEALRKKGLAAAAKKASRHAAEGLVGASFAASAASSGGSSSSEASTSGGGRGSVVVVELNSETDFVARNELFQKLLREVMGAAHALGPAAAVGPDHAMDLDQLMSARTASGPSVSEAVTALAVQVRENVRLRRAFRVDSGAGGLVFPYVHQAAAPGLGKLASVVVLAPEPDDKAQPLDAAGRGGAPLLAAGGGLAMHVAGMRPLYLNRAAVPAAALERERELLRQQLAADADFAGKPAKVLDKVVEGRLGKLLSDWCLEAQRYVLEDELTVDKLMARLKKEVGQPVRVASFLRVQCGEGLGAKAGGGDFAAEVARIVSEA</sequence>
<dbReference type="InterPro" id="IPR014039">
    <property type="entry name" value="Transl_elong_EFTs/EF1B_dimer"/>
</dbReference>
<dbReference type="InterPro" id="IPR036402">
    <property type="entry name" value="EF-Ts_dimer_sf"/>
</dbReference>
<comment type="subcellular location">
    <subcellularLocation>
        <location evidence="4">Mitochondrion</location>
    </subcellularLocation>
</comment>
<dbReference type="SUPFAM" id="SSF54713">
    <property type="entry name" value="Elongation factor Ts (EF-Ts), dimerisation domain"/>
    <property type="match status" value="2"/>
</dbReference>
<evidence type="ECO:0000313" key="8">
    <source>
        <dbReference type="Proteomes" id="UP000006906"/>
    </source>
</evidence>
<name>A0A2K3DA57_CHLRE</name>
<organism evidence="7 8">
    <name type="scientific">Chlamydomonas reinhardtii</name>
    <name type="common">Chlamydomonas smithii</name>
    <dbReference type="NCBI Taxonomy" id="3055"/>
    <lineage>
        <taxon>Eukaryota</taxon>
        <taxon>Viridiplantae</taxon>
        <taxon>Chlorophyta</taxon>
        <taxon>core chlorophytes</taxon>
        <taxon>Chlorophyceae</taxon>
        <taxon>CS clade</taxon>
        <taxon>Chlamydomonadales</taxon>
        <taxon>Chlamydomonadaceae</taxon>
        <taxon>Chlamydomonas</taxon>
    </lineage>
</organism>
<dbReference type="PANTHER" id="PTHR11741:SF0">
    <property type="entry name" value="ELONGATION FACTOR TS, MITOCHONDRIAL"/>
    <property type="match status" value="1"/>
</dbReference>
<dbReference type="HAMAP" id="MF_00050">
    <property type="entry name" value="EF_Ts"/>
    <property type="match status" value="1"/>
</dbReference>
<dbReference type="Gene3D" id="1.10.8.10">
    <property type="entry name" value="DNA helicase RuvA subunit, C-terminal domain"/>
    <property type="match status" value="1"/>
</dbReference>
<dbReference type="PANTHER" id="PTHR11741">
    <property type="entry name" value="ELONGATION FACTOR TS"/>
    <property type="match status" value="1"/>
</dbReference>
<evidence type="ECO:0000256" key="1">
    <source>
        <dbReference type="ARBA" id="ARBA00005532"/>
    </source>
</evidence>
<dbReference type="SUPFAM" id="SSF46934">
    <property type="entry name" value="UBA-like"/>
    <property type="match status" value="1"/>
</dbReference>
<dbReference type="PROSITE" id="PS01127">
    <property type="entry name" value="EF_TS_2"/>
    <property type="match status" value="1"/>
</dbReference>
<evidence type="ECO:0000256" key="4">
    <source>
        <dbReference type="HAMAP-Rule" id="MF_03135"/>
    </source>
</evidence>
<feature type="domain" description="Translation elongation factor EFTs/EF1B dimerisation" evidence="6">
    <location>
        <begin position="130"/>
        <end position="373"/>
    </location>
</feature>
<dbReference type="InterPro" id="IPR018101">
    <property type="entry name" value="Transl_elong_Ts_CS"/>
</dbReference>
<evidence type="ECO:0000256" key="5">
    <source>
        <dbReference type="RuleBase" id="RU000642"/>
    </source>
</evidence>
<dbReference type="OrthoDB" id="277235at2759"/>
<dbReference type="NCBIfam" id="TIGR00116">
    <property type="entry name" value="tsf"/>
    <property type="match status" value="1"/>
</dbReference>
<dbReference type="Gene3D" id="1.10.286.20">
    <property type="match status" value="1"/>
</dbReference>
<comment type="function">
    <text evidence="4 5">Associates with the EF-Tu.GDP complex and induces the exchange of GDP to GTP. It remains bound to the aminoacyl-tRNA.EF-Tu.GTP complex up to the GTP hydrolysis stage on the ribosome.</text>
</comment>
<dbReference type="FunCoup" id="A0A2K3DA57">
    <property type="interactions" value="1881"/>
</dbReference>
<dbReference type="FunFam" id="1.10.8.10:FF:000001">
    <property type="entry name" value="Elongation factor Ts"/>
    <property type="match status" value="1"/>
</dbReference>
<reference evidence="7 8" key="1">
    <citation type="journal article" date="2007" name="Science">
        <title>The Chlamydomonas genome reveals the evolution of key animal and plant functions.</title>
        <authorList>
            <person name="Merchant S.S."/>
            <person name="Prochnik S.E."/>
            <person name="Vallon O."/>
            <person name="Harris E.H."/>
            <person name="Karpowicz S.J."/>
            <person name="Witman G.B."/>
            <person name="Terry A."/>
            <person name="Salamov A."/>
            <person name="Fritz-Laylin L.K."/>
            <person name="Marechal-Drouard L."/>
            <person name="Marshall W.F."/>
            <person name="Qu L.H."/>
            <person name="Nelson D.R."/>
            <person name="Sanderfoot A.A."/>
            <person name="Spalding M.H."/>
            <person name="Kapitonov V.V."/>
            <person name="Ren Q."/>
            <person name="Ferris P."/>
            <person name="Lindquist E."/>
            <person name="Shapiro H."/>
            <person name="Lucas S.M."/>
            <person name="Grimwood J."/>
            <person name="Schmutz J."/>
            <person name="Cardol P."/>
            <person name="Cerutti H."/>
            <person name="Chanfreau G."/>
            <person name="Chen C.L."/>
            <person name="Cognat V."/>
            <person name="Croft M.T."/>
            <person name="Dent R."/>
            <person name="Dutcher S."/>
            <person name="Fernandez E."/>
            <person name="Fukuzawa H."/>
            <person name="Gonzalez-Ballester D."/>
            <person name="Gonzalez-Halphen D."/>
            <person name="Hallmann A."/>
            <person name="Hanikenne M."/>
            <person name="Hippler M."/>
            <person name="Inwood W."/>
            <person name="Jabbari K."/>
            <person name="Kalanon M."/>
            <person name="Kuras R."/>
            <person name="Lefebvre P.A."/>
            <person name="Lemaire S.D."/>
            <person name="Lobanov A.V."/>
            <person name="Lohr M."/>
            <person name="Manuell A."/>
            <person name="Meier I."/>
            <person name="Mets L."/>
            <person name="Mittag M."/>
            <person name="Mittelmeier T."/>
            <person name="Moroney J.V."/>
            <person name="Moseley J."/>
            <person name="Napoli C."/>
            <person name="Nedelcu A.M."/>
            <person name="Niyogi K."/>
            <person name="Novoselov S.V."/>
            <person name="Paulsen I.T."/>
            <person name="Pazour G."/>
            <person name="Purton S."/>
            <person name="Ral J.P."/>
            <person name="Riano-Pachon D.M."/>
            <person name="Riekhof W."/>
            <person name="Rymarquis L."/>
            <person name="Schroda M."/>
            <person name="Stern D."/>
            <person name="Umen J."/>
            <person name="Willows R."/>
            <person name="Wilson N."/>
            <person name="Zimmer S.L."/>
            <person name="Allmer J."/>
            <person name="Balk J."/>
            <person name="Bisova K."/>
            <person name="Chen C.J."/>
            <person name="Elias M."/>
            <person name="Gendler K."/>
            <person name="Hauser C."/>
            <person name="Lamb M.R."/>
            <person name="Ledford H."/>
            <person name="Long J.C."/>
            <person name="Minagawa J."/>
            <person name="Page M.D."/>
            <person name="Pan J."/>
            <person name="Pootakham W."/>
            <person name="Roje S."/>
            <person name="Rose A."/>
            <person name="Stahlberg E."/>
            <person name="Terauchi A.M."/>
            <person name="Yang P."/>
            <person name="Ball S."/>
            <person name="Bowler C."/>
            <person name="Dieckmann C.L."/>
            <person name="Gladyshev V.N."/>
            <person name="Green P."/>
            <person name="Jorgensen R."/>
            <person name="Mayfield S."/>
            <person name="Mueller-Roeber B."/>
            <person name="Rajamani S."/>
            <person name="Sayre R.T."/>
            <person name="Brokstein P."/>
            <person name="Dubchak I."/>
            <person name="Goodstein D."/>
            <person name="Hornick L."/>
            <person name="Huang Y.W."/>
            <person name="Jhaveri J."/>
            <person name="Luo Y."/>
            <person name="Martinez D."/>
            <person name="Ngau W.C."/>
            <person name="Otillar B."/>
            <person name="Poliakov A."/>
            <person name="Porter A."/>
            <person name="Szajkowski L."/>
            <person name="Werner G."/>
            <person name="Zhou K."/>
            <person name="Grigoriev I.V."/>
            <person name="Rokhsar D.S."/>
            <person name="Grossman A.R."/>
        </authorList>
    </citation>
    <scope>NUCLEOTIDE SEQUENCE [LARGE SCALE GENOMIC DNA]</scope>
    <source>
        <strain evidence="8">CC-503</strain>
    </source>
</reference>
<protein>
    <recommendedName>
        <fullName evidence="4">Elongation factor Ts, mitochondrial</fullName>
        <shortName evidence="4">EF-Ts</shortName>
        <shortName evidence="4">EF-TsMt</shortName>
    </recommendedName>
</protein>
<dbReference type="InParanoid" id="A0A2K3DA57"/>
<dbReference type="GO" id="GO:0070125">
    <property type="term" value="P:mitochondrial translational elongation"/>
    <property type="evidence" value="ECO:0000318"/>
    <property type="project" value="GO_Central"/>
</dbReference>
<dbReference type="EMBL" id="CM008971">
    <property type="protein sequence ID" value="PNW77415.1"/>
    <property type="molecule type" value="Genomic_DNA"/>
</dbReference>
<dbReference type="CDD" id="cd14275">
    <property type="entry name" value="UBA_EF-Ts"/>
    <property type="match status" value="1"/>
</dbReference>
<dbReference type="Gene3D" id="3.30.479.20">
    <property type="entry name" value="Elongation factor Ts, dimerisation domain"/>
    <property type="match status" value="2"/>
</dbReference>
<dbReference type="Proteomes" id="UP000006906">
    <property type="component" value="Chromosome 10"/>
</dbReference>
<keyword evidence="2 4" id="KW-0251">Elongation factor</keyword>
<dbReference type="Pfam" id="PF00889">
    <property type="entry name" value="EF_TS"/>
    <property type="match status" value="1"/>
</dbReference>
<evidence type="ECO:0000259" key="6">
    <source>
        <dbReference type="Pfam" id="PF00889"/>
    </source>
</evidence>
<proteinExistence type="inferred from homology"/>